<protein>
    <recommendedName>
        <fullName evidence="2">SEFIR domain-containing protein</fullName>
    </recommendedName>
</protein>
<keyword evidence="1" id="KW-1133">Transmembrane helix</keyword>
<dbReference type="VEuPathDB" id="VectorBase:PHUM401430"/>
<evidence type="ECO:0000313" key="4">
    <source>
        <dbReference type="EnsemblMetazoa" id="PHUM401430-PA"/>
    </source>
</evidence>
<dbReference type="AlphaFoldDB" id="E0VRQ3"/>
<accession>E0VRQ3</accession>
<dbReference type="InterPro" id="IPR013568">
    <property type="entry name" value="SEFIR_dom"/>
</dbReference>
<dbReference type="OrthoDB" id="8611351at2759"/>
<evidence type="ECO:0000256" key="1">
    <source>
        <dbReference type="SAM" id="Phobius"/>
    </source>
</evidence>
<gene>
    <name evidence="4" type="primary">8231057</name>
    <name evidence="3" type="ORF">Phum_PHUM401430</name>
</gene>
<proteinExistence type="predicted"/>
<sequence length="602" mass="70747">MRSGTPFTDNNNPGVKKNCQLLSCRQKQTVDWNIIDRKKGELQVQFQALPKYCNFETYVIELEIYDETMPYDEGLMCNTGNTSWKTHSRRIFDNRFCSTGESFPEDCLQVHVVNFNYVYSGFYRLKITPYVNGSTRQAQRSYRLHINNTVTDYVKKQFSGLHLNASFQYRSSSRELNLGIPLLIDDPPDTIRIEVKFSNDSIDYYNVMIHVRPFSRYLIVIDNKKNRMGNENSTSIQCENELLKIPWPSCQVHKAGLACTFYNMTPGFYNVYVTFTDDRCMRGTVWAGNHTDPCFWVIKKEFTEDRVLTDALSPGNDNSQFLITSLITLIIVGIIATFVIVKTLNKRRKKLIHRLAGKNFVVENSEKTESEQTYKFSSNGYVSQLDYGQIIDMNERQQNESEVVLVYPRDVLSFMELVTCLRRVLEKVFECKVNDYFDPDKWDEISANPKDWLRRLIVERRVKIIVIASEVCPIRTGSQKMGERTDRYEKFPHPFDDLYLYAIRLIRDTMNEESYKNLFVVTFEGVTESQNRLEYFNPYTRFSLPKNFDKLFEHLRSERGKNGVERKNGESGKFDEKLEIRQFKSQLNRLMNNLKPYEYKDF</sequence>
<dbReference type="OMA" id="DISLCHI"/>
<reference evidence="4" key="3">
    <citation type="submission" date="2020-05" db="UniProtKB">
        <authorList>
            <consortium name="EnsemblMetazoa"/>
        </authorList>
    </citation>
    <scope>IDENTIFICATION</scope>
    <source>
        <strain evidence="4">USDA</strain>
    </source>
</reference>
<dbReference type="PROSITE" id="PS51534">
    <property type="entry name" value="SEFIR"/>
    <property type="match status" value="1"/>
</dbReference>
<evidence type="ECO:0000313" key="5">
    <source>
        <dbReference type="Proteomes" id="UP000009046"/>
    </source>
</evidence>
<organism>
    <name type="scientific">Pediculus humanus subsp. corporis</name>
    <name type="common">Body louse</name>
    <dbReference type="NCBI Taxonomy" id="121224"/>
    <lineage>
        <taxon>Eukaryota</taxon>
        <taxon>Metazoa</taxon>
        <taxon>Ecdysozoa</taxon>
        <taxon>Arthropoda</taxon>
        <taxon>Hexapoda</taxon>
        <taxon>Insecta</taxon>
        <taxon>Pterygota</taxon>
        <taxon>Neoptera</taxon>
        <taxon>Paraneoptera</taxon>
        <taxon>Psocodea</taxon>
        <taxon>Troctomorpha</taxon>
        <taxon>Phthiraptera</taxon>
        <taxon>Anoplura</taxon>
        <taxon>Pediculidae</taxon>
        <taxon>Pediculus</taxon>
    </lineage>
</organism>
<name>E0VRQ3_PEDHC</name>
<dbReference type="eggNOG" id="ENOG502T8YX">
    <property type="taxonomic scope" value="Eukaryota"/>
</dbReference>
<dbReference type="EMBL" id="DS235494">
    <property type="protein sequence ID" value="EEB16059.1"/>
    <property type="molecule type" value="Genomic_DNA"/>
</dbReference>
<dbReference type="EMBL" id="AAZO01004722">
    <property type="status" value="NOT_ANNOTATED_CDS"/>
    <property type="molecule type" value="Genomic_DNA"/>
</dbReference>
<dbReference type="KEGG" id="phu:Phum_PHUM401430"/>
<dbReference type="RefSeq" id="XP_002428797.1">
    <property type="nucleotide sequence ID" value="XM_002428752.1"/>
</dbReference>
<keyword evidence="5" id="KW-1185">Reference proteome</keyword>
<dbReference type="EnsemblMetazoa" id="PHUM401430-RA">
    <property type="protein sequence ID" value="PHUM401430-PA"/>
    <property type="gene ID" value="PHUM401430"/>
</dbReference>
<evidence type="ECO:0000259" key="2">
    <source>
        <dbReference type="PROSITE" id="PS51534"/>
    </source>
</evidence>
<dbReference type="Proteomes" id="UP000009046">
    <property type="component" value="Unassembled WGS sequence"/>
</dbReference>
<dbReference type="Pfam" id="PF08357">
    <property type="entry name" value="SEFIR"/>
    <property type="match status" value="1"/>
</dbReference>
<dbReference type="Gene3D" id="3.40.50.11530">
    <property type="match status" value="1"/>
</dbReference>
<keyword evidence="1" id="KW-0472">Membrane</keyword>
<reference evidence="3" key="2">
    <citation type="submission" date="2007-04" db="EMBL/GenBank/DDBJ databases">
        <title>The genome of the human body louse.</title>
        <authorList>
            <consortium name="The Human Body Louse Genome Consortium"/>
            <person name="Kirkness E."/>
            <person name="Walenz B."/>
            <person name="Hass B."/>
            <person name="Bruggner R."/>
            <person name="Strausberg R."/>
        </authorList>
    </citation>
    <scope>NUCLEOTIDE SEQUENCE</scope>
    <source>
        <strain evidence="3">USDA</strain>
    </source>
</reference>
<feature type="transmembrane region" description="Helical" evidence="1">
    <location>
        <begin position="321"/>
        <end position="341"/>
    </location>
</feature>
<feature type="domain" description="SEFIR" evidence="2">
    <location>
        <begin position="400"/>
        <end position="553"/>
    </location>
</feature>
<reference evidence="3" key="1">
    <citation type="submission" date="2007-04" db="EMBL/GenBank/DDBJ databases">
        <title>Annotation of Pediculus humanus corporis strain USDA.</title>
        <authorList>
            <person name="Kirkness E."/>
            <person name="Hannick L."/>
            <person name="Hass B."/>
            <person name="Bruggner R."/>
            <person name="Lawson D."/>
            <person name="Bidwell S."/>
            <person name="Joardar V."/>
            <person name="Caler E."/>
            <person name="Walenz B."/>
            <person name="Inman J."/>
            <person name="Schobel S."/>
            <person name="Galinsky K."/>
            <person name="Amedeo P."/>
            <person name="Strausberg R."/>
        </authorList>
    </citation>
    <scope>NUCLEOTIDE SEQUENCE</scope>
    <source>
        <strain evidence="3">USDA</strain>
    </source>
</reference>
<dbReference type="GeneID" id="8231057"/>
<evidence type="ECO:0000313" key="3">
    <source>
        <dbReference type="EMBL" id="EEB16059.1"/>
    </source>
</evidence>
<dbReference type="CTD" id="8231057"/>
<dbReference type="InParanoid" id="E0VRQ3"/>
<keyword evidence="1" id="KW-0812">Transmembrane</keyword>
<dbReference type="HOGENOM" id="CLU_463330_0_0_1"/>